<dbReference type="InterPro" id="IPR029063">
    <property type="entry name" value="SAM-dependent_MTases_sf"/>
</dbReference>
<dbReference type="STRING" id="215243.A0A0D2AFY2"/>
<dbReference type="HOGENOM" id="CLU_010595_0_2_1"/>
<dbReference type="PANTHER" id="PTHR43591">
    <property type="entry name" value="METHYLTRANSFERASE"/>
    <property type="match status" value="1"/>
</dbReference>
<dbReference type="SUPFAM" id="SSF53335">
    <property type="entry name" value="S-adenosyl-L-methionine-dependent methyltransferases"/>
    <property type="match status" value="1"/>
</dbReference>
<organism evidence="1 2">
    <name type="scientific">Exophiala oligosperma</name>
    <dbReference type="NCBI Taxonomy" id="215243"/>
    <lineage>
        <taxon>Eukaryota</taxon>
        <taxon>Fungi</taxon>
        <taxon>Dikarya</taxon>
        <taxon>Ascomycota</taxon>
        <taxon>Pezizomycotina</taxon>
        <taxon>Eurotiomycetes</taxon>
        <taxon>Chaetothyriomycetidae</taxon>
        <taxon>Chaetothyriales</taxon>
        <taxon>Herpotrichiellaceae</taxon>
        <taxon>Exophiala</taxon>
    </lineage>
</organism>
<dbReference type="RefSeq" id="XP_016259227.1">
    <property type="nucleotide sequence ID" value="XM_016410205.1"/>
</dbReference>
<protein>
    <recommendedName>
        <fullName evidence="3">Methyltransferase domain-containing protein</fullName>
    </recommendedName>
</protein>
<reference evidence="1 2" key="1">
    <citation type="submission" date="2015-01" db="EMBL/GenBank/DDBJ databases">
        <title>The Genome Sequence of Exophiala oligosperma CBS72588.</title>
        <authorList>
            <consortium name="The Broad Institute Genomics Platform"/>
            <person name="Cuomo C."/>
            <person name="de Hoog S."/>
            <person name="Gorbushina A."/>
            <person name="Stielow B."/>
            <person name="Teixiera M."/>
            <person name="Abouelleil A."/>
            <person name="Chapman S.B."/>
            <person name="Priest M."/>
            <person name="Young S.K."/>
            <person name="Wortman J."/>
            <person name="Nusbaum C."/>
            <person name="Birren B."/>
        </authorList>
    </citation>
    <scope>NUCLEOTIDE SEQUENCE [LARGE SCALE GENOMIC DNA]</scope>
    <source>
        <strain evidence="1 2">CBS 72588</strain>
    </source>
</reference>
<evidence type="ECO:0000313" key="2">
    <source>
        <dbReference type="Proteomes" id="UP000053342"/>
    </source>
</evidence>
<evidence type="ECO:0008006" key="3">
    <source>
        <dbReference type="Google" id="ProtNLM"/>
    </source>
</evidence>
<name>A0A0D2AFY2_9EURO</name>
<proteinExistence type="predicted"/>
<dbReference type="OrthoDB" id="2013972at2759"/>
<dbReference type="EMBL" id="KN847340">
    <property type="protein sequence ID" value="KIW39011.1"/>
    <property type="molecule type" value="Genomic_DNA"/>
</dbReference>
<dbReference type="GeneID" id="27360902"/>
<dbReference type="VEuPathDB" id="FungiDB:PV06_08828"/>
<keyword evidence="2" id="KW-1185">Reference proteome</keyword>
<dbReference type="Proteomes" id="UP000053342">
    <property type="component" value="Unassembled WGS sequence"/>
</dbReference>
<gene>
    <name evidence="1" type="ORF">PV06_08828</name>
</gene>
<dbReference type="AlphaFoldDB" id="A0A0D2AFY2"/>
<dbReference type="PANTHER" id="PTHR43591:SF10">
    <property type="entry name" value="ABC TRANSMEMBRANE TYPE-1 DOMAIN-CONTAINING PROTEIN-RELATED"/>
    <property type="match status" value="1"/>
</dbReference>
<accession>A0A0D2AFY2</accession>
<dbReference type="Pfam" id="PF13489">
    <property type="entry name" value="Methyltransf_23"/>
    <property type="match status" value="1"/>
</dbReference>
<dbReference type="CDD" id="cd02440">
    <property type="entry name" value="AdoMet_MTases"/>
    <property type="match status" value="1"/>
</dbReference>
<sequence>MADADVDSAYGESLFTETTSLHDSVLNYQYENGRRYHSFNAGKYFAPNDEQEQDRLDLLHHVISMILGGELWTIPIEGRGNAPVPESILDIGTGTGLWAIEIADKFPQSQVIATDLSPIQPTWIPPNIQFQVDDCEADWNFDQQFDWIRIANMGGSIADWPRLFRQCMDHLKPGGWIEVLDFEAWGSTDDDTLPVNSSYNRWQHELSNASHRTGRIMNVAPLIKDMIVNAGFQGVHEDIYKCPLSPWPKDQRLKELSMYMNLTVSEAAPAYSLALFTRVLGWEKEEVEVLMAGVRNDLRNTRYHLYTQFHTVYGRKAL</sequence>
<dbReference type="GO" id="GO:0008168">
    <property type="term" value="F:methyltransferase activity"/>
    <property type="evidence" value="ECO:0007669"/>
    <property type="project" value="TreeGrafter"/>
</dbReference>
<evidence type="ECO:0000313" key="1">
    <source>
        <dbReference type="EMBL" id="KIW39011.1"/>
    </source>
</evidence>
<dbReference type="Gene3D" id="3.40.50.150">
    <property type="entry name" value="Vaccinia Virus protein VP39"/>
    <property type="match status" value="1"/>
</dbReference>